<proteinExistence type="inferred from homology"/>
<dbReference type="OrthoDB" id="9791445at2"/>
<dbReference type="PANTHER" id="PTHR13822:SF10">
    <property type="entry name" value="ATP SYNTHASE EPSILON CHAIN, CHLOROPLASTIC"/>
    <property type="match status" value="1"/>
</dbReference>
<dbReference type="NCBIfam" id="TIGR01216">
    <property type="entry name" value="ATP_synt_epsi"/>
    <property type="match status" value="1"/>
</dbReference>
<comment type="subcellular location">
    <subcellularLocation>
        <location evidence="1 8">Cell membrane</location>
        <topology evidence="1 8">Peripheral membrane protein</topology>
    </subcellularLocation>
</comment>
<evidence type="ECO:0000256" key="4">
    <source>
        <dbReference type="ARBA" id="ARBA00023065"/>
    </source>
</evidence>
<evidence type="ECO:0000256" key="8">
    <source>
        <dbReference type="HAMAP-Rule" id="MF_00530"/>
    </source>
</evidence>
<comment type="function">
    <text evidence="8">Produces ATP from ADP in the presence of a proton gradient across the membrane.</text>
</comment>
<keyword evidence="8" id="KW-1003">Cell membrane</keyword>
<keyword evidence="4 8" id="KW-0406">Ion transport</keyword>
<dbReference type="InterPro" id="IPR020546">
    <property type="entry name" value="ATP_synth_F1_dsu/esu_N"/>
</dbReference>
<keyword evidence="5 8" id="KW-0472">Membrane</keyword>
<keyword evidence="7 8" id="KW-0066">ATP synthesis</keyword>
<dbReference type="Pfam" id="PF02823">
    <property type="entry name" value="ATP-synt_DE_N"/>
    <property type="match status" value="1"/>
</dbReference>
<dbReference type="NCBIfam" id="NF009977">
    <property type="entry name" value="PRK13442.1"/>
    <property type="match status" value="1"/>
</dbReference>
<accession>A0A212T646</accession>
<dbReference type="InterPro" id="IPR001469">
    <property type="entry name" value="ATP_synth_F1_dsu/esu"/>
</dbReference>
<dbReference type="Gene3D" id="2.60.15.10">
    <property type="entry name" value="F0F1 ATP synthase delta/epsilon subunit, N-terminal"/>
    <property type="match status" value="1"/>
</dbReference>
<evidence type="ECO:0000256" key="3">
    <source>
        <dbReference type="ARBA" id="ARBA00022448"/>
    </source>
</evidence>
<evidence type="ECO:0000256" key="9">
    <source>
        <dbReference type="RuleBase" id="RU003656"/>
    </source>
</evidence>
<dbReference type="InterPro" id="IPR036771">
    <property type="entry name" value="ATPsynth_dsu/esu_N"/>
</dbReference>
<comment type="similarity">
    <text evidence="2 8 9">Belongs to the ATPase epsilon chain family.</text>
</comment>
<sequence length="89" mass="9192">MSQLTVDLVAADRQVWSGEASMVTARTTDGELGIMPGHTPLLGALTEGTVGIHTAGGKQEVQINTGFLSVDSDRVTIVAEQVDASTLPA</sequence>
<name>A0A212T646_9MICO</name>
<dbReference type="GO" id="GO:0005886">
    <property type="term" value="C:plasma membrane"/>
    <property type="evidence" value="ECO:0007669"/>
    <property type="project" value="UniProtKB-SubCell"/>
</dbReference>
<dbReference type="HAMAP" id="MF_00530">
    <property type="entry name" value="ATP_synth_epsil_bac"/>
    <property type="match status" value="1"/>
</dbReference>
<dbReference type="SUPFAM" id="SSF51344">
    <property type="entry name" value="Epsilon subunit of F1F0-ATP synthase N-terminal domain"/>
    <property type="match status" value="1"/>
</dbReference>
<gene>
    <name evidence="8" type="primary">atpC</name>
    <name evidence="11" type="ORF">SAMN05445756_0496</name>
</gene>
<dbReference type="Proteomes" id="UP000198122">
    <property type="component" value="Unassembled WGS sequence"/>
</dbReference>
<comment type="subunit">
    <text evidence="8 9">F-type ATPases have 2 components, CF(1) - the catalytic core - and CF(0) - the membrane proton channel. CF(1) has five subunits: alpha(3), beta(3), gamma(1), delta(1), epsilon(1). CF(0) has three main subunits: a, b and c.</text>
</comment>
<evidence type="ECO:0000256" key="2">
    <source>
        <dbReference type="ARBA" id="ARBA00005712"/>
    </source>
</evidence>
<dbReference type="GO" id="GO:0045259">
    <property type="term" value="C:proton-transporting ATP synthase complex"/>
    <property type="evidence" value="ECO:0007669"/>
    <property type="project" value="UniProtKB-KW"/>
</dbReference>
<evidence type="ECO:0000259" key="10">
    <source>
        <dbReference type="Pfam" id="PF02823"/>
    </source>
</evidence>
<evidence type="ECO:0000256" key="7">
    <source>
        <dbReference type="ARBA" id="ARBA00023310"/>
    </source>
</evidence>
<organism evidence="11 12">
    <name type="scientific">Kytococcus aerolatus</name>
    <dbReference type="NCBI Taxonomy" id="592308"/>
    <lineage>
        <taxon>Bacteria</taxon>
        <taxon>Bacillati</taxon>
        <taxon>Actinomycetota</taxon>
        <taxon>Actinomycetes</taxon>
        <taxon>Micrococcales</taxon>
        <taxon>Kytococcaceae</taxon>
        <taxon>Kytococcus</taxon>
    </lineage>
</organism>
<dbReference type="AlphaFoldDB" id="A0A212T646"/>
<evidence type="ECO:0000256" key="5">
    <source>
        <dbReference type="ARBA" id="ARBA00023136"/>
    </source>
</evidence>
<evidence type="ECO:0000256" key="1">
    <source>
        <dbReference type="ARBA" id="ARBA00004202"/>
    </source>
</evidence>
<keyword evidence="8" id="KW-0375">Hydrogen ion transport</keyword>
<dbReference type="GO" id="GO:0005524">
    <property type="term" value="F:ATP binding"/>
    <property type="evidence" value="ECO:0007669"/>
    <property type="project" value="UniProtKB-UniRule"/>
</dbReference>
<feature type="domain" description="ATP synthase F1 complex delta/epsilon subunit N-terminal" evidence="10">
    <location>
        <begin position="4"/>
        <end position="81"/>
    </location>
</feature>
<dbReference type="CDD" id="cd12152">
    <property type="entry name" value="F1-ATPase_delta"/>
    <property type="match status" value="1"/>
</dbReference>
<keyword evidence="12" id="KW-1185">Reference proteome</keyword>
<dbReference type="RefSeq" id="WP_088817495.1">
    <property type="nucleotide sequence ID" value="NZ_FYEZ01000001.1"/>
</dbReference>
<keyword evidence="6 8" id="KW-0139">CF(1)</keyword>
<dbReference type="PANTHER" id="PTHR13822">
    <property type="entry name" value="ATP SYNTHASE DELTA/EPSILON CHAIN"/>
    <property type="match status" value="1"/>
</dbReference>
<evidence type="ECO:0000313" key="11">
    <source>
        <dbReference type="EMBL" id="SNC61508.1"/>
    </source>
</evidence>
<dbReference type="EMBL" id="FYEZ01000001">
    <property type="protein sequence ID" value="SNC61508.1"/>
    <property type="molecule type" value="Genomic_DNA"/>
</dbReference>
<protein>
    <recommendedName>
        <fullName evidence="8">ATP synthase epsilon chain</fullName>
    </recommendedName>
    <alternativeName>
        <fullName evidence="8">ATP synthase F1 sector epsilon subunit</fullName>
    </alternativeName>
    <alternativeName>
        <fullName evidence="8">F-ATPase epsilon subunit</fullName>
    </alternativeName>
</protein>
<evidence type="ECO:0000313" key="12">
    <source>
        <dbReference type="Proteomes" id="UP000198122"/>
    </source>
</evidence>
<reference evidence="11 12" key="1">
    <citation type="submission" date="2017-06" db="EMBL/GenBank/DDBJ databases">
        <authorList>
            <person name="Kim H.J."/>
            <person name="Triplett B.A."/>
        </authorList>
    </citation>
    <scope>NUCLEOTIDE SEQUENCE [LARGE SCALE GENOMIC DNA]</scope>
    <source>
        <strain evidence="11 12">DSM 22179</strain>
    </source>
</reference>
<dbReference type="GO" id="GO:0046933">
    <property type="term" value="F:proton-transporting ATP synthase activity, rotational mechanism"/>
    <property type="evidence" value="ECO:0007669"/>
    <property type="project" value="UniProtKB-UniRule"/>
</dbReference>
<evidence type="ECO:0000256" key="6">
    <source>
        <dbReference type="ARBA" id="ARBA00023196"/>
    </source>
</evidence>
<keyword evidence="3 8" id="KW-0813">Transport</keyword>